<dbReference type="EMBL" id="FUHU01000041">
    <property type="protein sequence ID" value="SJM64989.1"/>
    <property type="molecule type" value="Genomic_DNA"/>
</dbReference>
<name>A0A1R4G9Z0_9MICO</name>
<keyword evidence="1" id="KW-0378">Hydrolase</keyword>
<organism evidence="1 2">
    <name type="scientific">Agrococcus casei LMG 22410</name>
    <dbReference type="NCBI Taxonomy" id="1255656"/>
    <lineage>
        <taxon>Bacteria</taxon>
        <taxon>Bacillati</taxon>
        <taxon>Actinomycetota</taxon>
        <taxon>Actinomycetes</taxon>
        <taxon>Micrococcales</taxon>
        <taxon>Microbacteriaceae</taxon>
        <taxon>Agrococcus</taxon>
    </lineage>
</organism>
<evidence type="ECO:0000313" key="1">
    <source>
        <dbReference type="EMBL" id="SJM64989.1"/>
    </source>
</evidence>
<dbReference type="AlphaFoldDB" id="A0A1R4G9Z0"/>
<evidence type="ECO:0000313" key="2">
    <source>
        <dbReference type="Proteomes" id="UP000195787"/>
    </source>
</evidence>
<dbReference type="Proteomes" id="UP000195787">
    <property type="component" value="Unassembled WGS sequence"/>
</dbReference>
<accession>A0A1R4G9Z0</accession>
<protein>
    <submittedName>
        <fullName evidence="1">Glycosyl hydrolase-like protein</fullName>
    </submittedName>
</protein>
<gene>
    <name evidence="1" type="ORF">CZ674_10250</name>
</gene>
<keyword evidence="2" id="KW-1185">Reference proteome</keyword>
<proteinExistence type="predicted"/>
<reference evidence="1 2" key="1">
    <citation type="submission" date="2017-02" db="EMBL/GenBank/DDBJ databases">
        <authorList>
            <person name="Peterson S.W."/>
        </authorList>
    </citation>
    <scope>NUCLEOTIDE SEQUENCE [LARGE SCALE GENOMIC DNA]</scope>
    <source>
        <strain evidence="1 2">LMG 22410</strain>
    </source>
</reference>
<sequence>MWVGQVLVVDRDGANVAYWSDAETITHWRDRAALDWGLSGVAMWTLGQEDLRVWERLAGGELPQDTKVLNG</sequence>
<dbReference type="GO" id="GO:0016787">
    <property type="term" value="F:hydrolase activity"/>
    <property type="evidence" value="ECO:0007669"/>
    <property type="project" value="UniProtKB-KW"/>
</dbReference>